<feature type="region of interest" description="Disordered" evidence="1">
    <location>
        <begin position="119"/>
        <end position="156"/>
    </location>
</feature>
<name>A0AAV8ZHW9_9CUCU</name>
<proteinExistence type="predicted"/>
<evidence type="ECO:0000256" key="1">
    <source>
        <dbReference type="SAM" id="MobiDB-lite"/>
    </source>
</evidence>
<reference evidence="2" key="1">
    <citation type="journal article" date="2023" name="Insect Mol. Biol.">
        <title>Genome sequencing provides insights into the evolution of gene families encoding plant cell wall-degrading enzymes in longhorned beetles.</title>
        <authorList>
            <person name="Shin N.R."/>
            <person name="Okamura Y."/>
            <person name="Kirsch R."/>
            <person name="Pauchet Y."/>
        </authorList>
    </citation>
    <scope>NUCLEOTIDE SEQUENCE</scope>
    <source>
        <strain evidence="2">AMC_N1</strain>
    </source>
</reference>
<evidence type="ECO:0000313" key="2">
    <source>
        <dbReference type="EMBL" id="KAJ8963097.1"/>
    </source>
</evidence>
<evidence type="ECO:0000313" key="3">
    <source>
        <dbReference type="Proteomes" id="UP001162162"/>
    </source>
</evidence>
<dbReference type="EMBL" id="JAPWTK010000001">
    <property type="protein sequence ID" value="KAJ8963097.1"/>
    <property type="molecule type" value="Genomic_DNA"/>
</dbReference>
<gene>
    <name evidence="2" type="ORF">NQ318_018561</name>
</gene>
<dbReference type="Proteomes" id="UP001162162">
    <property type="component" value="Unassembled WGS sequence"/>
</dbReference>
<keyword evidence="3" id="KW-1185">Reference proteome</keyword>
<sequence>MRSAYYRADVSPRTSRRIGQWRGYAGRFVEVWSPETCPLPEKVEAIRTYSGPGTVKKLKQLLGVLHPTESTEDLYPRISRGANSERCEQLTKPVPRPFSIEALMSDCGPKRTTNVMPWTVSPPAVPRQFHGRDARDTDSDGSLDMDLAQDLSSRSQKDGTLLKVYSTGN</sequence>
<comment type="caution">
    <text evidence="2">The sequence shown here is derived from an EMBL/GenBank/DDBJ whole genome shotgun (WGS) entry which is preliminary data.</text>
</comment>
<protein>
    <submittedName>
        <fullName evidence="2">Uncharacterized protein</fullName>
    </submittedName>
</protein>
<accession>A0AAV8ZHW9</accession>
<organism evidence="2 3">
    <name type="scientific">Aromia moschata</name>
    <dbReference type="NCBI Taxonomy" id="1265417"/>
    <lineage>
        <taxon>Eukaryota</taxon>
        <taxon>Metazoa</taxon>
        <taxon>Ecdysozoa</taxon>
        <taxon>Arthropoda</taxon>
        <taxon>Hexapoda</taxon>
        <taxon>Insecta</taxon>
        <taxon>Pterygota</taxon>
        <taxon>Neoptera</taxon>
        <taxon>Endopterygota</taxon>
        <taxon>Coleoptera</taxon>
        <taxon>Polyphaga</taxon>
        <taxon>Cucujiformia</taxon>
        <taxon>Chrysomeloidea</taxon>
        <taxon>Cerambycidae</taxon>
        <taxon>Cerambycinae</taxon>
        <taxon>Callichromatini</taxon>
        <taxon>Aromia</taxon>
    </lineage>
</organism>
<dbReference type="AlphaFoldDB" id="A0AAV8ZHW9"/>